<dbReference type="InterPro" id="IPR003156">
    <property type="entry name" value="DHHA1_dom"/>
</dbReference>
<accession>A0A915I9H6</accession>
<keyword evidence="2" id="KW-1185">Reference proteome</keyword>
<dbReference type="Gene3D" id="3.10.310.40">
    <property type="match status" value="1"/>
</dbReference>
<evidence type="ECO:0000313" key="2">
    <source>
        <dbReference type="Proteomes" id="UP000887565"/>
    </source>
</evidence>
<dbReference type="Proteomes" id="UP000887565">
    <property type="component" value="Unplaced"/>
</dbReference>
<dbReference type="GO" id="GO:0003676">
    <property type="term" value="F:nucleic acid binding"/>
    <property type="evidence" value="ECO:0007669"/>
    <property type="project" value="InterPro"/>
</dbReference>
<dbReference type="AlphaFoldDB" id="A0A915I9H6"/>
<evidence type="ECO:0000259" key="1">
    <source>
        <dbReference type="Pfam" id="PF02272"/>
    </source>
</evidence>
<sequence>MQQLILEFVALGKKKRECNKQISKICNKKTKLWRGYKKSKTTNNKKAYTTYCKLVKAERVKASFIFRLFAPLMITDTAANGFTAKAWINELCQKMSGKGGGKETNAQATLDGIDNVEDALKIARDFAKLKLSC</sequence>
<dbReference type="WBParaSite" id="nRc.2.0.1.t10830-RA">
    <property type="protein sequence ID" value="nRc.2.0.1.t10830-RA"/>
    <property type="gene ID" value="nRc.2.0.1.g10830"/>
</dbReference>
<organism evidence="2 3">
    <name type="scientific">Romanomermis culicivorax</name>
    <name type="common">Nematode worm</name>
    <dbReference type="NCBI Taxonomy" id="13658"/>
    <lineage>
        <taxon>Eukaryota</taxon>
        <taxon>Metazoa</taxon>
        <taxon>Ecdysozoa</taxon>
        <taxon>Nematoda</taxon>
        <taxon>Enoplea</taxon>
        <taxon>Dorylaimia</taxon>
        <taxon>Mermithida</taxon>
        <taxon>Mermithoidea</taxon>
        <taxon>Mermithidae</taxon>
        <taxon>Romanomermis</taxon>
    </lineage>
</organism>
<dbReference type="Pfam" id="PF02272">
    <property type="entry name" value="DHHA1"/>
    <property type="match status" value="1"/>
</dbReference>
<evidence type="ECO:0000313" key="3">
    <source>
        <dbReference type="WBParaSite" id="nRc.2.0.1.t10830-RA"/>
    </source>
</evidence>
<feature type="domain" description="DHHA1" evidence="1">
    <location>
        <begin position="43"/>
        <end position="128"/>
    </location>
</feature>
<reference evidence="3" key="1">
    <citation type="submission" date="2022-11" db="UniProtKB">
        <authorList>
            <consortium name="WormBaseParasite"/>
        </authorList>
    </citation>
    <scope>IDENTIFICATION</scope>
</reference>
<proteinExistence type="predicted"/>
<protein>
    <submittedName>
        <fullName evidence="3">DHHA1 domain-containing protein</fullName>
    </submittedName>
</protein>
<name>A0A915I9H6_ROMCU</name>